<feature type="compositionally biased region" description="Acidic residues" evidence="1">
    <location>
        <begin position="522"/>
        <end position="531"/>
    </location>
</feature>
<feature type="compositionally biased region" description="Polar residues" evidence="1">
    <location>
        <begin position="65"/>
        <end position="86"/>
    </location>
</feature>
<evidence type="ECO:0000256" key="1">
    <source>
        <dbReference type="SAM" id="MobiDB-lite"/>
    </source>
</evidence>
<feature type="compositionally biased region" description="Polar residues" evidence="1">
    <location>
        <begin position="429"/>
        <end position="447"/>
    </location>
</feature>
<protein>
    <submittedName>
        <fullName evidence="2">Uncharacterized protein</fullName>
    </submittedName>
</protein>
<feature type="compositionally biased region" description="Basic and acidic residues" evidence="1">
    <location>
        <begin position="451"/>
        <end position="466"/>
    </location>
</feature>
<dbReference type="Proteomes" id="UP000000759">
    <property type="component" value="Chromosome 8"/>
</dbReference>
<evidence type="ECO:0000313" key="3">
    <source>
        <dbReference type="Proteomes" id="UP000000759"/>
    </source>
</evidence>
<dbReference type="InParanoid" id="B7FYY4"/>
<gene>
    <name evidence="2" type="ORF">PHATRDRAFT_45862</name>
</gene>
<proteinExistence type="predicted"/>
<reference evidence="3" key="2">
    <citation type="submission" date="2008-08" db="EMBL/GenBank/DDBJ databases">
        <authorList>
            <consortium name="Diatom Consortium"/>
            <person name="Grigoriev I."/>
            <person name="Grimwood J."/>
            <person name="Kuo A."/>
            <person name="Otillar R.P."/>
            <person name="Salamov A."/>
            <person name="Detter J.C."/>
            <person name="Lindquist E."/>
            <person name="Shapiro H."/>
            <person name="Lucas S."/>
            <person name="Glavina del Rio T."/>
            <person name="Pitluck S."/>
            <person name="Rokhsar D."/>
            <person name="Bowler C."/>
        </authorList>
    </citation>
    <scope>GENOME REANNOTATION</scope>
    <source>
        <strain evidence="3">CCAP 1055/1</strain>
    </source>
</reference>
<feature type="compositionally biased region" description="Basic and acidic residues" evidence="1">
    <location>
        <begin position="411"/>
        <end position="425"/>
    </location>
</feature>
<feature type="region of interest" description="Disordered" evidence="1">
    <location>
        <begin position="65"/>
        <end position="92"/>
    </location>
</feature>
<dbReference type="AlphaFoldDB" id="B7FYY4"/>
<keyword evidence="3" id="KW-1185">Reference proteome</keyword>
<dbReference type="HOGENOM" id="CLU_575526_0_0_1"/>
<feature type="region of interest" description="Disordered" evidence="1">
    <location>
        <begin position="380"/>
        <end position="531"/>
    </location>
</feature>
<feature type="compositionally biased region" description="Polar residues" evidence="1">
    <location>
        <begin position="507"/>
        <end position="517"/>
    </location>
</feature>
<accession>B7FYY4</accession>
<dbReference type="KEGG" id="pti:PHATRDRAFT_45862"/>
<name>B7FYY4_PHATC</name>
<feature type="compositionally biased region" description="Basic and acidic residues" evidence="1">
    <location>
        <begin position="492"/>
        <end position="506"/>
    </location>
</feature>
<dbReference type="EMBL" id="CM000611">
    <property type="protein sequence ID" value="EEC48251.1"/>
    <property type="molecule type" value="Genomic_DNA"/>
</dbReference>
<dbReference type="eggNOG" id="ENOG502RWMQ">
    <property type="taxonomic scope" value="Eukaryota"/>
</dbReference>
<evidence type="ECO:0000313" key="2">
    <source>
        <dbReference type="EMBL" id="EEC48251.1"/>
    </source>
</evidence>
<dbReference type="GeneID" id="7201102"/>
<dbReference type="PaxDb" id="2850-Phatr45862"/>
<feature type="region of interest" description="Disordered" evidence="1">
    <location>
        <begin position="149"/>
        <end position="168"/>
    </location>
</feature>
<sequence>MVATVPVTQLAQYVPYPCLSSMGPFLVFRSPTPGLGSARVPDSSQGIVSSAAAAGFVCSPTLSLHQSSSHPTRSLEWSSTETSLKSTPADENEDIQGISDLKSSLSGMFRVNSRTPTPVYGGDPSMGLSPSDLEAYFAQRQIEIDATATSISNSSHSPHISKNSTSSDDIEGVYLEPDVYVQSQKWMQPDGALRGVVDDRTWQSVDRRYKQVARTLVQQAPYSPDTTWNSGNADGNDNISLDDLWAAVQNQNTVDASSTLSEDIHRKVFEAEQGFLDQSETFRQALVDSSKASEAAALRHGAKFQERQKEAIDRLNVQIADFEAELKVTTPAHPSSLDFTAQPRCRKCFCRLGEEEVRSATTSNGFCQVCHADDIVERSRQETAQASADQKRLATQKRREEKGRKMPSSHRGYDKQTSDLREDGVSRPFPQTTLGRSAPNSHAQPTRTKWPRRDSLPGYNAHERRGLPPGTRSLSSATPIPKSPSPVASTLAEKKPKKIESERSESMVETQAQSSIHSWAEVADEDTDENS</sequence>
<organism evidence="2 3">
    <name type="scientific">Phaeodactylum tricornutum (strain CCAP 1055/1)</name>
    <dbReference type="NCBI Taxonomy" id="556484"/>
    <lineage>
        <taxon>Eukaryota</taxon>
        <taxon>Sar</taxon>
        <taxon>Stramenopiles</taxon>
        <taxon>Ochrophyta</taxon>
        <taxon>Bacillariophyta</taxon>
        <taxon>Bacillariophyceae</taxon>
        <taxon>Bacillariophycidae</taxon>
        <taxon>Naviculales</taxon>
        <taxon>Phaeodactylaceae</taxon>
        <taxon>Phaeodactylum</taxon>
    </lineage>
</organism>
<dbReference type="OrthoDB" id="10676949at2759"/>
<feature type="compositionally biased region" description="Low complexity" evidence="1">
    <location>
        <begin position="149"/>
        <end position="167"/>
    </location>
</feature>
<feature type="compositionally biased region" description="Basic and acidic residues" evidence="1">
    <location>
        <begin position="389"/>
        <end position="404"/>
    </location>
</feature>
<dbReference type="RefSeq" id="XP_002180060.1">
    <property type="nucleotide sequence ID" value="XM_002180024.1"/>
</dbReference>
<reference evidence="2 3" key="1">
    <citation type="journal article" date="2008" name="Nature">
        <title>The Phaeodactylum genome reveals the evolutionary history of diatom genomes.</title>
        <authorList>
            <person name="Bowler C."/>
            <person name="Allen A.E."/>
            <person name="Badger J.H."/>
            <person name="Grimwood J."/>
            <person name="Jabbari K."/>
            <person name="Kuo A."/>
            <person name="Maheswari U."/>
            <person name="Martens C."/>
            <person name="Maumus F."/>
            <person name="Otillar R.P."/>
            <person name="Rayko E."/>
            <person name="Salamov A."/>
            <person name="Vandepoele K."/>
            <person name="Beszteri B."/>
            <person name="Gruber A."/>
            <person name="Heijde M."/>
            <person name="Katinka M."/>
            <person name="Mock T."/>
            <person name="Valentin K."/>
            <person name="Verret F."/>
            <person name="Berges J.A."/>
            <person name="Brownlee C."/>
            <person name="Cadoret J.P."/>
            <person name="Chiovitti A."/>
            <person name="Choi C.J."/>
            <person name="Coesel S."/>
            <person name="De Martino A."/>
            <person name="Detter J.C."/>
            <person name="Durkin C."/>
            <person name="Falciatore A."/>
            <person name="Fournet J."/>
            <person name="Haruta M."/>
            <person name="Huysman M.J."/>
            <person name="Jenkins B.D."/>
            <person name="Jiroutova K."/>
            <person name="Jorgensen R.E."/>
            <person name="Joubert Y."/>
            <person name="Kaplan A."/>
            <person name="Kroger N."/>
            <person name="Kroth P.G."/>
            <person name="La Roche J."/>
            <person name="Lindquist E."/>
            <person name="Lommer M."/>
            <person name="Martin-Jezequel V."/>
            <person name="Lopez P.J."/>
            <person name="Lucas S."/>
            <person name="Mangogna M."/>
            <person name="McGinnis K."/>
            <person name="Medlin L.K."/>
            <person name="Montsant A."/>
            <person name="Oudot-Le Secq M.P."/>
            <person name="Napoli C."/>
            <person name="Obornik M."/>
            <person name="Parker M.S."/>
            <person name="Petit J.L."/>
            <person name="Porcel B.M."/>
            <person name="Poulsen N."/>
            <person name="Robison M."/>
            <person name="Rychlewski L."/>
            <person name="Rynearson T.A."/>
            <person name="Schmutz J."/>
            <person name="Shapiro H."/>
            <person name="Siaut M."/>
            <person name="Stanley M."/>
            <person name="Sussman M.R."/>
            <person name="Taylor A.R."/>
            <person name="Vardi A."/>
            <person name="von Dassow P."/>
            <person name="Vyverman W."/>
            <person name="Willis A."/>
            <person name="Wyrwicz L.S."/>
            <person name="Rokhsar D.S."/>
            <person name="Weissenbach J."/>
            <person name="Armbrust E.V."/>
            <person name="Green B.R."/>
            <person name="Van de Peer Y."/>
            <person name="Grigoriev I.V."/>
        </authorList>
    </citation>
    <scope>NUCLEOTIDE SEQUENCE [LARGE SCALE GENOMIC DNA]</scope>
    <source>
        <strain evidence="2 3">CCAP 1055/1</strain>
    </source>
</reference>